<feature type="compositionally biased region" description="Pro residues" evidence="1">
    <location>
        <begin position="646"/>
        <end position="664"/>
    </location>
</feature>
<evidence type="ECO:0000256" key="1">
    <source>
        <dbReference type="SAM" id="MobiDB-lite"/>
    </source>
</evidence>
<feature type="compositionally biased region" description="Polar residues" evidence="1">
    <location>
        <begin position="785"/>
        <end position="794"/>
    </location>
</feature>
<feature type="compositionally biased region" description="Low complexity" evidence="1">
    <location>
        <begin position="909"/>
        <end position="925"/>
    </location>
</feature>
<feature type="compositionally biased region" description="Basic residues" evidence="1">
    <location>
        <begin position="43"/>
        <end position="56"/>
    </location>
</feature>
<feature type="region of interest" description="Disordered" evidence="1">
    <location>
        <begin position="35"/>
        <end position="56"/>
    </location>
</feature>
<dbReference type="Proteomes" id="UP001321749">
    <property type="component" value="Unassembled WGS sequence"/>
</dbReference>
<evidence type="ECO:0000313" key="3">
    <source>
        <dbReference type="Proteomes" id="UP001321749"/>
    </source>
</evidence>
<sequence length="1016" mass="111287">MNQLIQSFNSVVDASEADDAVSDFLATAHQPSPARAAAATIRGRGRGRGSRGGRGKVIKPVQSKALPGRGRRQKVYDSSRAQAAHERMQEVKQAFAAIAKWVKPAVQEIADRSINELLENPAIIEKVPEYGETQNFLKKRHQDAIDKTEKACRFGIEMAQRVYENEQEAARESCARQIEDLMDQRYGQLLRKLDRLEFLHNHNLPLDLMDLPDDDYTYIKVNAEEAMSQGIFVEYTPEGVELPFSSRSLKELMVKRHILPLEPAKRKAEGQPEGQPASKVAATAKEEESVPHMLRHTASLLGAVEALEENEATPQDSSDAPTPAAEPIDDASGAAEQPRASADIIPADVPSLPIPRGATGPDDFGVRLIARRATRTDMPNNRIMVPNLFEWEDHEIGFRDSTNSAQKGATKARRGKFLEKPGSNYLFIDRRVGIWDSTEAVGEFDESLIKKHALHPSLGIFLPTSSNVEEEPASHANGWKPVALVAPGGEIIHTSRTIPAARRDRASLEIERKMEKKIAVTNVLNEWREEEDGSRDDLAPDSEVVEERRREILLARGLDPDKVILPSPSPISPAPEPVQVDTASFDKFVGDALRAAAEGEETKKEEAEEGQKEEEEPPRPVATKSTQSSRPYDVIRDVFLDNAPAQHPPLPQAQDAAPPPPPAPADLSDLCRLADVAVEQEPAPSYLAVDPALYAQAQPNGNLKANEYEQGEYPRPMEYAQQAHAEPAPFMQPLDAPRPAEQVRPNDFLMTALNPPSPASAYPPPASSDYPALRRSSEGSGPRTPFSNGTTSKSLPALRPMRNLLNDTPPPPEQQQGSPAMQHGNMVATNSGTFYPPAAARPYHNGYPPVLEPHQMHQVQPAVMQPGSLQAPPLAAGPDPRQMSQYSVSPPPYETGPPPLASFPPAPTAPMGQQQPALTPAAAQQNSSKYRKLEPAPTPPHRLSYSANGQELRTVQFDYRESIKDYPAVEAPPRHGPTQIRGWSYNNQNMKKTTSATSTRPNSSKDDASNNADEPA</sequence>
<feature type="region of interest" description="Disordered" evidence="1">
    <location>
        <begin position="309"/>
        <end position="340"/>
    </location>
</feature>
<dbReference type="EMBL" id="MU865070">
    <property type="protein sequence ID" value="KAK4458411.1"/>
    <property type="molecule type" value="Genomic_DNA"/>
</dbReference>
<dbReference type="AlphaFoldDB" id="A0AAV9HCC2"/>
<feature type="region of interest" description="Disordered" evidence="1">
    <location>
        <begin position="590"/>
        <end position="668"/>
    </location>
</feature>
<feature type="compositionally biased region" description="Basic and acidic residues" evidence="1">
    <location>
        <begin position="600"/>
        <end position="610"/>
    </location>
</feature>
<accession>A0AAV9HCC2</accession>
<reference evidence="2" key="1">
    <citation type="journal article" date="2023" name="Mol. Phylogenet. Evol.">
        <title>Genome-scale phylogeny and comparative genomics of the fungal order Sordariales.</title>
        <authorList>
            <person name="Hensen N."/>
            <person name="Bonometti L."/>
            <person name="Westerberg I."/>
            <person name="Brannstrom I.O."/>
            <person name="Guillou S."/>
            <person name="Cros-Aarteil S."/>
            <person name="Calhoun S."/>
            <person name="Haridas S."/>
            <person name="Kuo A."/>
            <person name="Mondo S."/>
            <person name="Pangilinan J."/>
            <person name="Riley R."/>
            <person name="LaButti K."/>
            <person name="Andreopoulos B."/>
            <person name="Lipzen A."/>
            <person name="Chen C."/>
            <person name="Yan M."/>
            <person name="Daum C."/>
            <person name="Ng V."/>
            <person name="Clum A."/>
            <person name="Steindorff A."/>
            <person name="Ohm R.A."/>
            <person name="Martin F."/>
            <person name="Silar P."/>
            <person name="Natvig D.O."/>
            <person name="Lalanne C."/>
            <person name="Gautier V."/>
            <person name="Ament-Velasquez S.L."/>
            <person name="Kruys A."/>
            <person name="Hutchinson M.I."/>
            <person name="Powell A.J."/>
            <person name="Barry K."/>
            <person name="Miller A.N."/>
            <person name="Grigoriev I.V."/>
            <person name="Debuchy R."/>
            <person name="Gladieux P."/>
            <person name="Hiltunen Thoren M."/>
            <person name="Johannesson H."/>
        </authorList>
    </citation>
    <scope>NUCLEOTIDE SEQUENCE</scope>
    <source>
        <strain evidence="2">PSN324</strain>
    </source>
</reference>
<proteinExistence type="predicted"/>
<comment type="caution">
    <text evidence="2">The sequence shown here is derived from an EMBL/GenBank/DDBJ whole genome shotgun (WGS) entry which is preliminary data.</text>
</comment>
<name>A0AAV9HCC2_9PEZI</name>
<feature type="region of interest" description="Disordered" evidence="1">
    <location>
        <begin position="966"/>
        <end position="1016"/>
    </location>
</feature>
<feature type="region of interest" description="Disordered" evidence="1">
    <location>
        <begin position="263"/>
        <end position="291"/>
    </location>
</feature>
<feature type="compositionally biased region" description="Pro residues" evidence="1">
    <location>
        <begin position="755"/>
        <end position="766"/>
    </location>
</feature>
<gene>
    <name evidence="2" type="ORF">QBC42DRAFT_308614</name>
</gene>
<evidence type="ECO:0000313" key="2">
    <source>
        <dbReference type="EMBL" id="KAK4458411.1"/>
    </source>
</evidence>
<protein>
    <submittedName>
        <fullName evidence="2">Uncharacterized protein</fullName>
    </submittedName>
</protein>
<keyword evidence="3" id="KW-1185">Reference proteome</keyword>
<organism evidence="2 3">
    <name type="scientific">Cladorrhinum samala</name>
    <dbReference type="NCBI Taxonomy" id="585594"/>
    <lineage>
        <taxon>Eukaryota</taxon>
        <taxon>Fungi</taxon>
        <taxon>Dikarya</taxon>
        <taxon>Ascomycota</taxon>
        <taxon>Pezizomycotina</taxon>
        <taxon>Sordariomycetes</taxon>
        <taxon>Sordariomycetidae</taxon>
        <taxon>Sordariales</taxon>
        <taxon>Podosporaceae</taxon>
        <taxon>Cladorrhinum</taxon>
    </lineage>
</organism>
<feature type="compositionally biased region" description="Pro residues" evidence="1">
    <location>
        <begin position="889"/>
        <end position="908"/>
    </location>
</feature>
<reference evidence="2" key="2">
    <citation type="submission" date="2023-06" db="EMBL/GenBank/DDBJ databases">
        <authorList>
            <consortium name="Lawrence Berkeley National Laboratory"/>
            <person name="Mondo S.J."/>
            <person name="Hensen N."/>
            <person name="Bonometti L."/>
            <person name="Westerberg I."/>
            <person name="Brannstrom I.O."/>
            <person name="Guillou S."/>
            <person name="Cros-Aarteil S."/>
            <person name="Calhoun S."/>
            <person name="Haridas S."/>
            <person name="Kuo A."/>
            <person name="Pangilinan J."/>
            <person name="Riley R."/>
            <person name="Labutti K."/>
            <person name="Andreopoulos B."/>
            <person name="Lipzen A."/>
            <person name="Chen C."/>
            <person name="Yanf M."/>
            <person name="Daum C."/>
            <person name="Ng V."/>
            <person name="Clum A."/>
            <person name="Steindorff A."/>
            <person name="Ohm R."/>
            <person name="Martin F."/>
            <person name="Silar P."/>
            <person name="Natvig D."/>
            <person name="Lalanne C."/>
            <person name="Gautier V."/>
            <person name="Ament-Velasquez S.L."/>
            <person name="Kruys A."/>
            <person name="Hutchinson M.I."/>
            <person name="Powell A.J."/>
            <person name="Barry K."/>
            <person name="Miller A.N."/>
            <person name="Grigoriev I.V."/>
            <person name="Debuchy R."/>
            <person name="Gladieux P."/>
            <person name="Thoren M.H."/>
            <person name="Johannesson H."/>
        </authorList>
    </citation>
    <scope>NUCLEOTIDE SEQUENCE</scope>
    <source>
        <strain evidence="2">PSN324</strain>
    </source>
</reference>
<feature type="region of interest" description="Disordered" evidence="1">
    <location>
        <begin position="721"/>
        <end position="950"/>
    </location>
</feature>
<feature type="compositionally biased region" description="Polar residues" evidence="1">
    <location>
        <begin position="984"/>
        <end position="1002"/>
    </location>
</feature>